<dbReference type="PROSITE" id="PS50088">
    <property type="entry name" value="ANK_REPEAT"/>
    <property type="match status" value="2"/>
</dbReference>
<dbReference type="VEuPathDB" id="TrichDB:TVAG_351450"/>
<dbReference type="AlphaFoldDB" id="A2DZM9"/>
<gene>
    <name evidence="2" type="ORF">TVAG_351450</name>
</gene>
<reference evidence="2" key="2">
    <citation type="journal article" date="2007" name="Science">
        <title>Draft genome sequence of the sexually transmitted pathogen Trichomonas vaginalis.</title>
        <authorList>
            <person name="Carlton J.M."/>
            <person name="Hirt R.P."/>
            <person name="Silva J.C."/>
            <person name="Delcher A.L."/>
            <person name="Schatz M."/>
            <person name="Zhao Q."/>
            <person name="Wortman J.R."/>
            <person name="Bidwell S.L."/>
            <person name="Alsmark U.C.M."/>
            <person name="Besteiro S."/>
            <person name="Sicheritz-Ponten T."/>
            <person name="Noel C.J."/>
            <person name="Dacks J.B."/>
            <person name="Foster P.G."/>
            <person name="Simillion C."/>
            <person name="Van de Peer Y."/>
            <person name="Miranda-Saavedra D."/>
            <person name="Barton G.J."/>
            <person name="Westrop G.D."/>
            <person name="Mueller S."/>
            <person name="Dessi D."/>
            <person name="Fiori P.L."/>
            <person name="Ren Q."/>
            <person name="Paulsen I."/>
            <person name="Zhang H."/>
            <person name="Bastida-Corcuera F.D."/>
            <person name="Simoes-Barbosa A."/>
            <person name="Brown M.T."/>
            <person name="Hayes R.D."/>
            <person name="Mukherjee M."/>
            <person name="Okumura C.Y."/>
            <person name="Schneider R."/>
            <person name="Smith A.J."/>
            <person name="Vanacova S."/>
            <person name="Villalvazo M."/>
            <person name="Haas B.J."/>
            <person name="Pertea M."/>
            <person name="Feldblyum T.V."/>
            <person name="Utterback T.R."/>
            <person name="Shu C.L."/>
            <person name="Osoegawa K."/>
            <person name="de Jong P.J."/>
            <person name="Hrdy I."/>
            <person name="Horvathova L."/>
            <person name="Zubacova Z."/>
            <person name="Dolezal P."/>
            <person name="Malik S.B."/>
            <person name="Logsdon J.M. Jr."/>
            <person name="Henze K."/>
            <person name="Gupta A."/>
            <person name="Wang C.C."/>
            <person name="Dunne R.L."/>
            <person name="Upcroft J.A."/>
            <person name="Upcroft P."/>
            <person name="White O."/>
            <person name="Salzberg S.L."/>
            <person name="Tang P."/>
            <person name="Chiu C.-H."/>
            <person name="Lee Y.-S."/>
            <person name="Embley T.M."/>
            <person name="Coombs G.H."/>
            <person name="Mottram J.C."/>
            <person name="Tachezy J."/>
            <person name="Fraser-Liggett C.M."/>
            <person name="Johnson P.J."/>
        </authorList>
    </citation>
    <scope>NUCLEOTIDE SEQUENCE [LARGE SCALE GENOMIC DNA]</scope>
    <source>
        <strain evidence="2">G3</strain>
    </source>
</reference>
<dbReference type="VEuPathDB" id="TrichDB:TVAGG3_0671770"/>
<dbReference type="InParanoid" id="A2DZM9"/>
<sequence>MFNNNNQARFSETDSNGIFRALVDDNEEELASIISKYTNENIQLCKPTDYKYPNKLFGYRVYPIHVAAFFGAEKCYNYLFNIGAEESLDICYYAAAGGEVSILHKFSDFQEIAIGWSLYNPMGVAIQYGNLDCVKYMWSKGVDFSENEGYVIDACGSGFIDVVEFIYSQCPNFARIVKAHPEALIRAVKSGSVDVVNFLIKMNVNLDKTSDAGLSALVIAARSGSLSCVKSLVEAGVLFNLSRRKYNCFVEAATQGHLDIVKYLLDKGVRIDIVTSDGYDALSCAVLMRRDSVVQYLLMKGSSKMSKKDLLPKTSPAIFDIIINHFQIKIEINSVLEDCLKEPCNFSLVNHIFEKYISFNDVPENISKKIFDTDYLHPKDGFLSKLCKTKGFISDLSCEEKTPFKYIRNKKQFNLILSCGFKLSQEIIVKNRLIEMLSGSHYLIECAIKLLEDVNDIELLDKNYIITWFINNYEPEHKEFHDIFMGRFKNHLKGIKYRVSKGVFSTNLNTANRNKQVTYI</sequence>
<dbReference type="InterPro" id="IPR036770">
    <property type="entry name" value="Ankyrin_rpt-contain_sf"/>
</dbReference>
<dbReference type="SMR" id="A2DZM9"/>
<dbReference type="Gene3D" id="1.25.40.20">
    <property type="entry name" value="Ankyrin repeat-containing domain"/>
    <property type="match status" value="1"/>
</dbReference>
<feature type="repeat" description="ANK" evidence="1">
    <location>
        <begin position="212"/>
        <end position="244"/>
    </location>
</feature>
<dbReference type="SMART" id="SM00248">
    <property type="entry name" value="ANK"/>
    <property type="match status" value="6"/>
</dbReference>
<dbReference type="eggNOG" id="KOG0504">
    <property type="taxonomic scope" value="Eukaryota"/>
</dbReference>
<dbReference type="EMBL" id="DS113275">
    <property type="protein sequence ID" value="EAY14097.1"/>
    <property type="molecule type" value="Genomic_DNA"/>
</dbReference>
<protein>
    <submittedName>
        <fullName evidence="2">Uncharacterized protein</fullName>
    </submittedName>
</protein>
<feature type="repeat" description="ANK" evidence="1">
    <location>
        <begin position="252"/>
        <end position="276"/>
    </location>
</feature>
<dbReference type="Proteomes" id="UP000001542">
    <property type="component" value="Unassembled WGS sequence"/>
</dbReference>
<dbReference type="PANTHER" id="PTHR44207:SF2">
    <property type="entry name" value="REPEAT PROTEIN, PUTATIVE-RELATED"/>
    <property type="match status" value="1"/>
</dbReference>
<proteinExistence type="predicted"/>
<keyword evidence="1" id="KW-0040">ANK repeat</keyword>
<evidence type="ECO:0000256" key="1">
    <source>
        <dbReference type="PROSITE-ProRule" id="PRU00023"/>
    </source>
</evidence>
<dbReference type="Pfam" id="PF12796">
    <property type="entry name" value="Ank_2"/>
    <property type="match status" value="2"/>
</dbReference>
<evidence type="ECO:0000313" key="2">
    <source>
        <dbReference type="EMBL" id="EAY14097.1"/>
    </source>
</evidence>
<organism evidence="2 3">
    <name type="scientific">Trichomonas vaginalis (strain ATCC PRA-98 / G3)</name>
    <dbReference type="NCBI Taxonomy" id="412133"/>
    <lineage>
        <taxon>Eukaryota</taxon>
        <taxon>Metamonada</taxon>
        <taxon>Parabasalia</taxon>
        <taxon>Trichomonadida</taxon>
        <taxon>Trichomonadidae</taxon>
        <taxon>Trichomonas</taxon>
    </lineage>
</organism>
<accession>A2DZM9</accession>
<dbReference type="OrthoDB" id="74529at2759"/>
<dbReference type="InterPro" id="IPR002110">
    <property type="entry name" value="Ankyrin_rpt"/>
</dbReference>
<reference evidence="2" key="1">
    <citation type="submission" date="2006-10" db="EMBL/GenBank/DDBJ databases">
        <authorList>
            <person name="Amadeo P."/>
            <person name="Zhao Q."/>
            <person name="Wortman J."/>
            <person name="Fraser-Liggett C."/>
            <person name="Carlton J."/>
        </authorList>
    </citation>
    <scope>NUCLEOTIDE SEQUENCE</scope>
    <source>
        <strain evidence="2">G3</strain>
    </source>
</reference>
<keyword evidence="3" id="KW-1185">Reference proteome</keyword>
<dbReference type="SUPFAM" id="SSF48403">
    <property type="entry name" value="Ankyrin repeat"/>
    <property type="match status" value="1"/>
</dbReference>
<evidence type="ECO:0000313" key="3">
    <source>
        <dbReference type="Proteomes" id="UP000001542"/>
    </source>
</evidence>
<dbReference type="PANTHER" id="PTHR44207">
    <property type="entry name" value="SURFACE ANTIGEN BSPA-LIKE-RELATED"/>
    <property type="match status" value="1"/>
</dbReference>
<name>A2DZM9_TRIV3</name>
<dbReference type="STRING" id="5722.A2DZM9"/>